<feature type="transmembrane region" description="Helical" evidence="7">
    <location>
        <begin position="44"/>
        <end position="61"/>
    </location>
</feature>
<evidence type="ECO:0000313" key="8">
    <source>
        <dbReference type="EMBL" id="SUB32821.1"/>
    </source>
</evidence>
<feature type="transmembrane region" description="Helical" evidence="7">
    <location>
        <begin position="6"/>
        <end position="23"/>
    </location>
</feature>
<evidence type="ECO:0000256" key="1">
    <source>
        <dbReference type="ARBA" id="ARBA00004651"/>
    </source>
</evidence>
<reference evidence="8 9" key="1">
    <citation type="submission" date="2018-06" db="EMBL/GenBank/DDBJ databases">
        <authorList>
            <consortium name="Pathogen Informatics"/>
            <person name="Doyle S."/>
        </authorList>
    </citation>
    <scope>NUCLEOTIDE SEQUENCE [LARGE SCALE GENOMIC DNA]</scope>
    <source>
        <strain evidence="8 9">NCTC10699</strain>
    </source>
</reference>
<evidence type="ECO:0000256" key="6">
    <source>
        <dbReference type="ARBA" id="ARBA00023136"/>
    </source>
</evidence>
<dbReference type="OrthoDB" id="2360740at2"/>
<evidence type="ECO:0000313" key="9">
    <source>
        <dbReference type="Proteomes" id="UP000254280"/>
    </source>
</evidence>
<comment type="similarity">
    <text evidence="2 7">Belongs to the UPF0266 family.</text>
</comment>
<keyword evidence="5 7" id="KW-1133">Transmembrane helix</keyword>
<proteinExistence type="inferred from homology"/>
<gene>
    <name evidence="8" type="primary">yobD</name>
    <name evidence="8" type="ORF">NCTC10699_00410</name>
</gene>
<sequence length="152" mass="17587">MIINIFLLAGILLFFAFAIYDQIGMDRLKGKTRLKVRLEKRAKSDALIFIGLILLFIYQTQSNINPSTLFLLAMLIILSIYAAFIRSPMLVLKENGFFYGNWYFTYATIHQINLAEKNLLVVDLKNGKRLLIQLTNEHDREQVVQFFGGYKS</sequence>
<evidence type="ECO:0000256" key="5">
    <source>
        <dbReference type="ARBA" id="ARBA00022989"/>
    </source>
</evidence>
<keyword evidence="3 7" id="KW-1003">Cell membrane</keyword>
<keyword evidence="9" id="KW-1185">Reference proteome</keyword>
<evidence type="ECO:0000256" key="7">
    <source>
        <dbReference type="HAMAP-Rule" id="MF_01071"/>
    </source>
</evidence>
<dbReference type="HAMAP" id="MF_01071">
    <property type="entry name" value="UPF0266"/>
    <property type="match status" value="1"/>
</dbReference>
<feature type="transmembrane region" description="Helical" evidence="7">
    <location>
        <begin position="67"/>
        <end position="85"/>
    </location>
</feature>
<dbReference type="PIRSF" id="PIRSF020687">
    <property type="entry name" value="UCP020687"/>
    <property type="match status" value="1"/>
</dbReference>
<dbReference type="GO" id="GO:0005886">
    <property type="term" value="C:plasma membrane"/>
    <property type="evidence" value="ECO:0007669"/>
    <property type="project" value="UniProtKB-SubCell"/>
</dbReference>
<dbReference type="Proteomes" id="UP000254280">
    <property type="component" value="Unassembled WGS sequence"/>
</dbReference>
<evidence type="ECO:0000256" key="3">
    <source>
        <dbReference type="ARBA" id="ARBA00022475"/>
    </source>
</evidence>
<dbReference type="NCBIfam" id="NF002791">
    <property type="entry name" value="PRK02913.1"/>
    <property type="match status" value="1"/>
</dbReference>
<dbReference type="AlphaFoldDB" id="A0A379B2T5"/>
<keyword evidence="4 7" id="KW-0812">Transmembrane</keyword>
<dbReference type="EMBL" id="UGSS01000002">
    <property type="protein sequence ID" value="SUB32821.1"/>
    <property type="molecule type" value="Genomic_DNA"/>
</dbReference>
<dbReference type="Pfam" id="PF06173">
    <property type="entry name" value="DUF986"/>
    <property type="match status" value="1"/>
</dbReference>
<organism evidence="8 9">
    <name type="scientific">[Pasteurella] mairii</name>
    <dbReference type="NCBI Taxonomy" id="757"/>
    <lineage>
        <taxon>Bacteria</taxon>
        <taxon>Pseudomonadati</taxon>
        <taxon>Pseudomonadota</taxon>
        <taxon>Gammaproteobacteria</taxon>
        <taxon>Pasteurellales</taxon>
        <taxon>Pasteurellaceae</taxon>
    </lineage>
</organism>
<comment type="subcellular location">
    <subcellularLocation>
        <location evidence="1 7">Cell membrane</location>
        <topology evidence="1 7">Multi-pass membrane protein</topology>
    </subcellularLocation>
</comment>
<dbReference type="InterPro" id="IPR009328">
    <property type="entry name" value="DUF986"/>
</dbReference>
<keyword evidence="6 7" id="KW-0472">Membrane</keyword>
<name>A0A379B2T5_9PAST</name>
<accession>A0A379B2T5</accession>
<protein>
    <recommendedName>
        <fullName evidence="7">UPF0266 membrane protein NCTC10699_00410</fullName>
    </recommendedName>
</protein>
<evidence type="ECO:0000256" key="4">
    <source>
        <dbReference type="ARBA" id="ARBA00022692"/>
    </source>
</evidence>
<evidence type="ECO:0000256" key="2">
    <source>
        <dbReference type="ARBA" id="ARBA00009962"/>
    </source>
</evidence>